<keyword evidence="2" id="KW-0378">Hydrolase</keyword>
<dbReference type="InterPro" id="IPR029058">
    <property type="entry name" value="AB_hydrolase_fold"/>
</dbReference>
<dbReference type="InterPro" id="IPR050266">
    <property type="entry name" value="AB_hydrolase_sf"/>
</dbReference>
<dbReference type="GO" id="GO:0016787">
    <property type="term" value="F:hydrolase activity"/>
    <property type="evidence" value="ECO:0007669"/>
    <property type="project" value="UniProtKB-KW"/>
</dbReference>
<dbReference type="Pfam" id="PF12697">
    <property type="entry name" value="Abhydrolase_6"/>
    <property type="match status" value="1"/>
</dbReference>
<organism evidence="2 3">
    <name type="scientific">Mesoterricola sediminis</name>
    <dbReference type="NCBI Taxonomy" id="2927980"/>
    <lineage>
        <taxon>Bacteria</taxon>
        <taxon>Pseudomonadati</taxon>
        <taxon>Acidobacteriota</taxon>
        <taxon>Holophagae</taxon>
        <taxon>Holophagales</taxon>
        <taxon>Holophagaceae</taxon>
        <taxon>Mesoterricola</taxon>
    </lineage>
</organism>
<evidence type="ECO:0000313" key="3">
    <source>
        <dbReference type="Proteomes" id="UP001228113"/>
    </source>
</evidence>
<evidence type="ECO:0000259" key="1">
    <source>
        <dbReference type="Pfam" id="PF12697"/>
    </source>
</evidence>
<dbReference type="EMBL" id="AP027081">
    <property type="protein sequence ID" value="BDU76016.1"/>
    <property type="molecule type" value="Genomic_DNA"/>
</dbReference>
<evidence type="ECO:0000313" key="2">
    <source>
        <dbReference type="EMBL" id="BDU76016.1"/>
    </source>
</evidence>
<dbReference type="Gene3D" id="3.40.50.1820">
    <property type="entry name" value="alpha/beta hydrolase"/>
    <property type="match status" value="1"/>
</dbReference>
<name>A0AA48GMX1_9BACT</name>
<dbReference type="KEGG" id="msea:METESE_09740"/>
<proteinExistence type="predicted"/>
<dbReference type="PANTHER" id="PTHR43798">
    <property type="entry name" value="MONOACYLGLYCEROL LIPASE"/>
    <property type="match status" value="1"/>
</dbReference>
<dbReference type="PRINTS" id="PR00111">
    <property type="entry name" value="ABHYDROLASE"/>
</dbReference>
<reference evidence="2" key="1">
    <citation type="journal article" date="2023" name="Int. J. Syst. Evol. Microbiol.">
        <title>Mesoterricola silvestris gen. nov., sp. nov., Mesoterricola sediminis sp. nov., Geothrix oryzae sp. nov., Geothrix edaphica sp. nov., Geothrix rubra sp. nov., and Geothrix limicola sp. nov., six novel members of Acidobacteriota isolated from soils.</title>
        <authorList>
            <person name="Itoh H."/>
            <person name="Sugisawa Y."/>
            <person name="Mise K."/>
            <person name="Xu Z."/>
            <person name="Kuniyasu M."/>
            <person name="Ushijima N."/>
            <person name="Kawano K."/>
            <person name="Kobayashi E."/>
            <person name="Shiratori Y."/>
            <person name="Masuda Y."/>
            <person name="Senoo K."/>
        </authorList>
    </citation>
    <scope>NUCLEOTIDE SEQUENCE</scope>
    <source>
        <strain evidence="2">W786</strain>
    </source>
</reference>
<dbReference type="SUPFAM" id="SSF53474">
    <property type="entry name" value="alpha/beta-Hydrolases"/>
    <property type="match status" value="1"/>
</dbReference>
<dbReference type="PANTHER" id="PTHR43798:SF33">
    <property type="entry name" value="HYDROLASE, PUTATIVE (AFU_ORTHOLOGUE AFUA_2G14860)-RELATED"/>
    <property type="match status" value="1"/>
</dbReference>
<dbReference type="RefSeq" id="WP_316411196.1">
    <property type="nucleotide sequence ID" value="NZ_AP027081.1"/>
</dbReference>
<dbReference type="InterPro" id="IPR000073">
    <property type="entry name" value="AB_hydrolase_1"/>
</dbReference>
<sequence length="265" mass="27918">MFRDRIRSEGTGRGLVCLHGLGGSGKVWEPLRSDLARDHQVVCLDLPGHGGTPLRQPRVDLEDLADATAAAVDRLDLPDPVLVGHSLGGYIAALAVRRHPACARALVLIDQTFRLEAPLPPAALAAVARDPEPVLRVMLGSRAASPAQGRARVAEALAVGPEVLLGYLASLGRGEGAELAAGLTVPVLVCVRQAPEPGSRAFRAWMAAQGLDRIPRVAVAVFAGAGHWIMLDRPRSLAGAIRELEARLASAPRPGPPRGGSPRRW</sequence>
<accession>A0AA48GMX1</accession>
<protein>
    <submittedName>
        <fullName evidence="2">Alpha/beta hydrolase</fullName>
    </submittedName>
</protein>
<dbReference type="Proteomes" id="UP001228113">
    <property type="component" value="Chromosome"/>
</dbReference>
<dbReference type="AlphaFoldDB" id="A0AA48GMX1"/>
<keyword evidence="3" id="KW-1185">Reference proteome</keyword>
<feature type="domain" description="AB hydrolase-1" evidence="1">
    <location>
        <begin position="15"/>
        <end position="238"/>
    </location>
</feature>
<gene>
    <name evidence="2" type="ORF">METESE_09740</name>
</gene>
<dbReference type="GO" id="GO:0016020">
    <property type="term" value="C:membrane"/>
    <property type="evidence" value="ECO:0007669"/>
    <property type="project" value="TreeGrafter"/>
</dbReference>